<proteinExistence type="predicted"/>
<dbReference type="AlphaFoldDB" id="A0A4S8S361"/>
<evidence type="ECO:0000313" key="2">
    <source>
        <dbReference type="EMBL" id="THV64489.1"/>
    </source>
</evidence>
<protein>
    <submittedName>
        <fullName evidence="2">Uncharacterized protein</fullName>
    </submittedName>
</protein>
<dbReference type="EMBL" id="QZAF01000845">
    <property type="protein sequence ID" value="THV64489.1"/>
    <property type="molecule type" value="Genomic_DNA"/>
</dbReference>
<comment type="caution">
    <text evidence="2">The sequence shown here is derived from an EMBL/GenBank/DDBJ whole genome shotgun (WGS) entry which is preliminary data.</text>
</comment>
<sequence>MFGNAPSNDEEAMSSQRPQEESGATALQKEADPVGILQMFRLLNAYSSQQPQGQRLQCPSEDDWRDIIDDLSRLKANVTLRLARYKTILLVRDATRPSTPVPSEISVDQLSTQQILDLRRIVEHDIREANLLTDLRECHTRHRCRLAEVEKALTSAERVLDPDSWKLIHRHVQDHRRASRSLVTRVHRLRRTIERS</sequence>
<gene>
    <name evidence="2" type="ORF">D6D28_09867</name>
</gene>
<name>A0A4S8S361_AURPU</name>
<reference evidence="2 3" key="1">
    <citation type="submission" date="2018-10" db="EMBL/GenBank/DDBJ databases">
        <title>Fifty Aureobasidium pullulans genomes reveal a recombining polyextremotolerant generalist.</title>
        <authorList>
            <person name="Gostincar C."/>
            <person name="Turk M."/>
            <person name="Zajc J."/>
            <person name="Gunde-Cimerman N."/>
        </authorList>
    </citation>
    <scope>NUCLEOTIDE SEQUENCE [LARGE SCALE GENOMIC DNA]</scope>
    <source>
        <strain evidence="2 3">EXF-11900</strain>
    </source>
</reference>
<feature type="region of interest" description="Disordered" evidence="1">
    <location>
        <begin position="1"/>
        <end position="28"/>
    </location>
</feature>
<accession>A0A4S8S361</accession>
<evidence type="ECO:0000313" key="3">
    <source>
        <dbReference type="Proteomes" id="UP000304951"/>
    </source>
</evidence>
<evidence type="ECO:0000256" key="1">
    <source>
        <dbReference type="SAM" id="MobiDB-lite"/>
    </source>
</evidence>
<dbReference type="Proteomes" id="UP000304951">
    <property type="component" value="Unassembled WGS sequence"/>
</dbReference>
<organism evidence="2 3">
    <name type="scientific">Aureobasidium pullulans</name>
    <name type="common">Black yeast</name>
    <name type="synonym">Pullularia pullulans</name>
    <dbReference type="NCBI Taxonomy" id="5580"/>
    <lineage>
        <taxon>Eukaryota</taxon>
        <taxon>Fungi</taxon>
        <taxon>Dikarya</taxon>
        <taxon>Ascomycota</taxon>
        <taxon>Pezizomycotina</taxon>
        <taxon>Dothideomycetes</taxon>
        <taxon>Dothideomycetidae</taxon>
        <taxon>Dothideales</taxon>
        <taxon>Saccotheciaceae</taxon>
        <taxon>Aureobasidium</taxon>
    </lineage>
</organism>